<dbReference type="PANTHER" id="PTHR10098:SF108">
    <property type="entry name" value="TETRATRICOPEPTIDE REPEAT PROTEIN 28"/>
    <property type="match status" value="1"/>
</dbReference>
<evidence type="ECO:0000313" key="3">
    <source>
        <dbReference type="Proteomes" id="UP000218785"/>
    </source>
</evidence>
<dbReference type="InterPro" id="IPR011990">
    <property type="entry name" value="TPR-like_helical_dom_sf"/>
</dbReference>
<dbReference type="SUPFAM" id="SSF48452">
    <property type="entry name" value="TPR-like"/>
    <property type="match status" value="1"/>
</dbReference>
<evidence type="ECO:0000259" key="1">
    <source>
        <dbReference type="Pfam" id="PF12770"/>
    </source>
</evidence>
<dbReference type="Proteomes" id="UP000218785">
    <property type="component" value="Chromosome"/>
</dbReference>
<evidence type="ECO:0000313" key="2">
    <source>
        <dbReference type="EMBL" id="BAY99873.1"/>
    </source>
</evidence>
<organism evidence="2 3">
    <name type="scientific">Tolypothrix tenuis PCC 7101</name>
    <dbReference type="NCBI Taxonomy" id="231146"/>
    <lineage>
        <taxon>Bacteria</taxon>
        <taxon>Bacillati</taxon>
        <taxon>Cyanobacteriota</taxon>
        <taxon>Cyanophyceae</taxon>
        <taxon>Nostocales</taxon>
        <taxon>Tolypothrichaceae</taxon>
        <taxon>Tolypothrix</taxon>
    </lineage>
</organism>
<dbReference type="AlphaFoldDB" id="A0A1Z4N2C9"/>
<dbReference type="PANTHER" id="PTHR10098">
    <property type="entry name" value="RAPSYN-RELATED"/>
    <property type="match status" value="1"/>
</dbReference>
<dbReference type="InterPro" id="IPR024983">
    <property type="entry name" value="CHAT_dom"/>
</dbReference>
<sequence length="785" mass="87208">MQFKFSWLKLNVACLSTLLVFLTTSLLKAAGNSIPLWVDEVVLPVAWGIGHRALVFSFPFPMPNSQCPKTPSPCGWSFSLIPLPGLTQPQQNQINAETDRLLKQGLQQIALQQFEPAIQSLKQAMQISQQLGDRKSTILALKHLNTALDNLEKSSPQQAKEQREQILSTLSTNELAVFQGLNNEFDLNLAGWQMIMDLGDDHVKSGNYTAASEQYKKAGVIAEFPTEETGIAPLIIPKQERGILIAQARTLTKLGWTLGNLGDLPGAEKTLRASGEIWSELWHKTQRDDQKQQLDVISGSDAIRLKIFDIGEQQALTYTYLQSILVKLKQQNQALAASEQVRTTALIDDLGFRLSRLPRQELGSKPVTLKELQQVARLQNTTLVEYSIIYEDIVDNNRYRDDDTDAFSSGASTAKQFIQIQELSLESLLPKPTKLFIWVIQPTGKVDFRAVDLKLLKKPLAQMLIDSREAMGVRGRSSSISIEPIDDKQQLTQLHQLYQLLIQPIAELLPRDAQNKVIFIPHRSLTLVPFAALQDEHGKYLIEKNTISIAPSIRSLSLTHQLRQRVRERQNELHDFIKPALVVGNPTMPEFASVQGQKPERLPNLLGAEQEAQAVASFLKVEALTGDKATVAAVNYLITGVRLIHLATHGLLEVFSDDGLGAIALAPSANNSGFMTTSDIQNMPEMFADLVVLSACDTARGQITGEGIIGLSRAFMTAGIPSVLVSLWAVNDVSTAELMIEFYRNMQERQLNKAQALRQAMLTTMQKYPKNPKKWAAFTLIGESE</sequence>
<name>A0A1Z4N2C9_9CYAN</name>
<accession>A0A1Z4N2C9</accession>
<dbReference type="Pfam" id="PF12770">
    <property type="entry name" value="CHAT"/>
    <property type="match status" value="1"/>
</dbReference>
<dbReference type="KEGG" id="ttq:NIES37_38560"/>
<reference evidence="2 3" key="1">
    <citation type="submission" date="2017-06" db="EMBL/GenBank/DDBJ databases">
        <title>Genome sequencing of cyanobaciteial culture collection at National Institute for Environmental Studies (NIES).</title>
        <authorList>
            <person name="Hirose Y."/>
            <person name="Shimura Y."/>
            <person name="Fujisawa T."/>
            <person name="Nakamura Y."/>
            <person name="Kawachi M."/>
        </authorList>
    </citation>
    <scope>NUCLEOTIDE SEQUENCE [LARGE SCALE GENOMIC DNA]</scope>
    <source>
        <strain evidence="2 3">NIES-37</strain>
    </source>
</reference>
<keyword evidence="3" id="KW-1185">Reference proteome</keyword>
<protein>
    <submittedName>
        <fullName evidence="2">TPR repeat-containing protein</fullName>
    </submittedName>
</protein>
<gene>
    <name evidence="2" type="ORF">NIES37_38560</name>
</gene>
<proteinExistence type="predicted"/>
<dbReference type="EMBL" id="AP018248">
    <property type="protein sequence ID" value="BAY99873.1"/>
    <property type="molecule type" value="Genomic_DNA"/>
</dbReference>
<feature type="domain" description="CHAT" evidence="1">
    <location>
        <begin position="494"/>
        <end position="783"/>
    </location>
</feature>
<dbReference type="Gene3D" id="1.25.40.10">
    <property type="entry name" value="Tetratricopeptide repeat domain"/>
    <property type="match status" value="1"/>
</dbReference>